<accession>A0AAC9MVP9</accession>
<organism evidence="1 3">
    <name type="scientific">Neomoorella thermoacetica</name>
    <name type="common">Clostridium thermoaceticum</name>
    <dbReference type="NCBI Taxonomy" id="1525"/>
    <lineage>
        <taxon>Bacteria</taxon>
        <taxon>Bacillati</taxon>
        <taxon>Bacillota</taxon>
        <taxon>Clostridia</taxon>
        <taxon>Neomoorellales</taxon>
        <taxon>Neomoorellaceae</taxon>
        <taxon>Neomoorella</taxon>
    </lineage>
</organism>
<dbReference type="Proteomes" id="UP000322283">
    <property type="component" value="Unassembled WGS sequence"/>
</dbReference>
<evidence type="ECO:0000313" key="2">
    <source>
        <dbReference type="EMBL" id="TYL12750.1"/>
    </source>
</evidence>
<keyword evidence="4" id="KW-1185">Reference proteome</keyword>
<protein>
    <submittedName>
        <fullName evidence="1">Uncharacterized protein</fullName>
    </submittedName>
</protein>
<dbReference type="Proteomes" id="UP000094598">
    <property type="component" value="Chromosome"/>
</dbReference>
<name>A0AAC9MVP9_NEOTH</name>
<evidence type="ECO:0000313" key="4">
    <source>
        <dbReference type="Proteomes" id="UP000322283"/>
    </source>
</evidence>
<sequence>MRKELLGVVGVDSGHLVITDPVYIKSSWLHESDKSPVVRFWGRRARRVASNLQNMGYEVIKRANVYEVGIDNIPLGYDYDTFVRLIKDFAGDDKIAVQVIHDSLIDKVFDIADNENKGGQVNYPLGHPGLGVVFQSGLGDGVYEVWAYYDDIEGWGERIVKVEVVLIPEEDN</sequence>
<dbReference type="EMBL" id="CP017019">
    <property type="protein sequence ID" value="AOQ24647.1"/>
    <property type="molecule type" value="Genomic_DNA"/>
</dbReference>
<proteinExistence type="predicted"/>
<evidence type="ECO:0000313" key="1">
    <source>
        <dbReference type="EMBL" id="AOQ24647.1"/>
    </source>
</evidence>
<dbReference type="AlphaFoldDB" id="A0AAC9MVP9"/>
<dbReference type="EMBL" id="VCDX01000006">
    <property type="protein sequence ID" value="TYL12750.1"/>
    <property type="molecule type" value="Genomic_DNA"/>
</dbReference>
<dbReference type="RefSeq" id="WP_148871559.1">
    <property type="nucleotide sequence ID" value="NZ_CP017019.1"/>
</dbReference>
<evidence type="ECO:0000313" key="3">
    <source>
        <dbReference type="Proteomes" id="UP000094598"/>
    </source>
</evidence>
<reference evidence="1 3" key="1">
    <citation type="submission" date="2016-08" db="EMBL/GenBank/DDBJ databases">
        <title>Moorella thermoacetica DSM 103132.</title>
        <authorList>
            <person name="Jendresen C.B."/>
            <person name="Redl S.M."/>
            <person name="Jensen T.O."/>
            <person name="Nielsen A.T."/>
        </authorList>
    </citation>
    <scope>NUCLEOTIDE SEQUENCE [LARGE SCALE GENOMIC DNA]</scope>
    <source>
        <strain evidence="1 3">DSM 103132</strain>
    </source>
</reference>
<reference evidence="2 4" key="2">
    <citation type="submission" date="2019-05" db="EMBL/GenBank/DDBJ databases">
        <title>Genome sequence of Moorella thermoacetica ATCC 33924.</title>
        <authorList>
            <person name="Poehlein A."/>
            <person name="Bengelsdorf F.R."/>
            <person name="Duerre P."/>
            <person name="Daniel R."/>
        </authorList>
    </citation>
    <scope>NUCLEOTIDE SEQUENCE [LARGE SCALE GENOMIC DNA]</scope>
    <source>
        <strain evidence="2 4">ATCC 33924</strain>
    </source>
</reference>
<gene>
    <name evidence="1" type="ORF">Maut_02219</name>
    <name evidence="2" type="ORF">MTAT_19920</name>
</gene>